<protein>
    <submittedName>
        <fullName evidence="1">Uncharacterized protein</fullName>
    </submittedName>
</protein>
<name>A0A382KNF5_9ZZZZ</name>
<evidence type="ECO:0000313" key="1">
    <source>
        <dbReference type="EMBL" id="SVC24792.1"/>
    </source>
</evidence>
<proteinExistence type="predicted"/>
<reference evidence="1" key="1">
    <citation type="submission" date="2018-05" db="EMBL/GenBank/DDBJ databases">
        <authorList>
            <person name="Lanie J.A."/>
            <person name="Ng W.-L."/>
            <person name="Kazmierczak K.M."/>
            <person name="Andrzejewski T.M."/>
            <person name="Davidsen T.M."/>
            <person name="Wayne K.J."/>
            <person name="Tettelin H."/>
            <person name="Glass J.I."/>
            <person name="Rusch D."/>
            <person name="Podicherti R."/>
            <person name="Tsui H.-C.T."/>
            <person name="Winkler M.E."/>
        </authorList>
    </citation>
    <scope>NUCLEOTIDE SEQUENCE</scope>
</reference>
<organism evidence="1">
    <name type="scientific">marine metagenome</name>
    <dbReference type="NCBI Taxonomy" id="408172"/>
    <lineage>
        <taxon>unclassified sequences</taxon>
        <taxon>metagenomes</taxon>
        <taxon>ecological metagenomes</taxon>
    </lineage>
</organism>
<dbReference type="AlphaFoldDB" id="A0A382KNF5"/>
<feature type="non-terminal residue" evidence="1">
    <location>
        <position position="1"/>
    </location>
</feature>
<gene>
    <name evidence="1" type="ORF">METZ01_LOCUS277646</name>
</gene>
<feature type="non-terminal residue" evidence="1">
    <location>
        <position position="40"/>
    </location>
</feature>
<accession>A0A382KNF5</accession>
<dbReference type="EMBL" id="UINC01081185">
    <property type="protein sequence ID" value="SVC24792.1"/>
    <property type="molecule type" value="Genomic_DNA"/>
</dbReference>
<sequence>FHQGIISGPVLLCGDERGSDSCPQWTGPHAIQRLEPGSLV</sequence>